<dbReference type="Proteomes" id="UP000237947">
    <property type="component" value="Chromosome"/>
</dbReference>
<dbReference type="OrthoDB" id="9806701at2"/>
<dbReference type="SUPFAM" id="SSF51445">
    <property type="entry name" value="(Trans)glycosidases"/>
    <property type="match status" value="1"/>
</dbReference>
<keyword evidence="4" id="KW-0326">Glycosidase</keyword>
<dbReference type="InterPro" id="IPR017853">
    <property type="entry name" value="GH"/>
</dbReference>
<dbReference type="Pfam" id="PF02055">
    <property type="entry name" value="Glyco_hydro_30"/>
    <property type="match status" value="1"/>
</dbReference>
<dbReference type="GO" id="GO:0016020">
    <property type="term" value="C:membrane"/>
    <property type="evidence" value="ECO:0007669"/>
    <property type="project" value="GOC"/>
</dbReference>
<name>A0A2S0KM84_9FIRM</name>
<dbReference type="Gene3D" id="3.20.20.80">
    <property type="entry name" value="Glycosidases"/>
    <property type="match status" value="1"/>
</dbReference>
<dbReference type="GO" id="GO:0004348">
    <property type="term" value="F:glucosylceramidase activity"/>
    <property type="evidence" value="ECO:0007669"/>
    <property type="project" value="InterPro"/>
</dbReference>
<keyword evidence="2" id="KW-0732">Signal</keyword>
<accession>A0A2S0KM84</accession>
<dbReference type="InterPro" id="IPR001139">
    <property type="entry name" value="Glyco_hydro_30"/>
</dbReference>
<dbReference type="PANTHER" id="PTHR11069">
    <property type="entry name" value="GLUCOSYLCERAMIDASE"/>
    <property type="match status" value="1"/>
</dbReference>
<dbReference type="InterPro" id="IPR033453">
    <property type="entry name" value="Glyco_hydro_30_TIM-barrel"/>
</dbReference>
<evidence type="ECO:0000256" key="2">
    <source>
        <dbReference type="ARBA" id="ARBA00022729"/>
    </source>
</evidence>
<evidence type="ECO:0000259" key="5">
    <source>
        <dbReference type="Pfam" id="PF02055"/>
    </source>
</evidence>
<dbReference type="PANTHER" id="PTHR11069:SF23">
    <property type="entry name" value="LYSOSOMAL ACID GLUCOSYLCERAMIDASE"/>
    <property type="match status" value="1"/>
</dbReference>
<comment type="similarity">
    <text evidence="1 4">Belongs to the glycosyl hydrolase 30 family.</text>
</comment>
<dbReference type="PRINTS" id="PR00843">
    <property type="entry name" value="GLHYDRLASE30"/>
</dbReference>
<keyword evidence="3 4" id="KW-0378">Hydrolase</keyword>
<evidence type="ECO:0000256" key="4">
    <source>
        <dbReference type="RuleBase" id="RU361188"/>
    </source>
</evidence>
<dbReference type="AlphaFoldDB" id="A0A2S0KM84"/>
<organism evidence="6 7">
    <name type="scientific">Fastidiosipila sanguinis</name>
    <dbReference type="NCBI Taxonomy" id="236753"/>
    <lineage>
        <taxon>Bacteria</taxon>
        <taxon>Bacillati</taxon>
        <taxon>Bacillota</taxon>
        <taxon>Clostridia</taxon>
        <taxon>Eubacteriales</taxon>
        <taxon>Oscillospiraceae</taxon>
        <taxon>Fastidiosipila</taxon>
    </lineage>
</organism>
<evidence type="ECO:0000313" key="7">
    <source>
        <dbReference type="Proteomes" id="UP000237947"/>
    </source>
</evidence>
<evidence type="ECO:0000256" key="1">
    <source>
        <dbReference type="ARBA" id="ARBA00005382"/>
    </source>
</evidence>
<sequence length="108" mass="12421">MSEKDREEVLQAYFGKDGIGYNAIRTHIDSCDFSSEQYEASSDPEDIDLENFSIEYDLRYRIPIIKQIYEISGKDIPVLLSPWSPPAFTKSNAERSHGGVLIKKYYGY</sequence>
<evidence type="ECO:0000313" key="6">
    <source>
        <dbReference type="EMBL" id="AVM42142.1"/>
    </source>
</evidence>
<dbReference type="KEGG" id="fsa:C5Q98_02350"/>
<dbReference type="GO" id="GO:0006680">
    <property type="term" value="P:glucosylceramide catabolic process"/>
    <property type="evidence" value="ECO:0007669"/>
    <property type="project" value="TreeGrafter"/>
</dbReference>
<protein>
    <recommendedName>
        <fullName evidence="5">Glycosyl hydrolase family 30 TIM-barrel domain-containing protein</fullName>
    </recommendedName>
</protein>
<evidence type="ECO:0000256" key="3">
    <source>
        <dbReference type="ARBA" id="ARBA00022801"/>
    </source>
</evidence>
<dbReference type="EMBL" id="CP027226">
    <property type="protein sequence ID" value="AVM42142.1"/>
    <property type="molecule type" value="Genomic_DNA"/>
</dbReference>
<reference evidence="7" key="1">
    <citation type="submission" date="2018-02" db="EMBL/GenBank/DDBJ databases">
        <authorList>
            <person name="Holder M.E."/>
            <person name="Ajami N.J."/>
            <person name="Petrosino J.F."/>
        </authorList>
    </citation>
    <scope>NUCLEOTIDE SEQUENCE [LARGE SCALE GENOMIC DNA]</scope>
    <source>
        <strain evidence="7">CCUG 47711</strain>
    </source>
</reference>
<proteinExistence type="inferred from homology"/>
<keyword evidence="7" id="KW-1185">Reference proteome</keyword>
<feature type="domain" description="Glycosyl hydrolase family 30 TIM-barrel" evidence="5">
    <location>
        <begin position="2"/>
        <end position="101"/>
    </location>
</feature>
<gene>
    <name evidence="6" type="ORF">C5Q98_02350</name>
</gene>